<reference evidence="1 2" key="1">
    <citation type="submission" date="2019-06" db="EMBL/GenBank/DDBJ databases">
        <title>Saccharibacillus brassicae sp. nov., an endophytic bacterium isolated from Chinese cabbage seeds (Brassica pekinensis).</title>
        <authorList>
            <person name="Jiang L."/>
            <person name="Lee J."/>
            <person name="Kim S.W."/>
        </authorList>
    </citation>
    <scope>NUCLEOTIDE SEQUENCE [LARGE SCALE GENOMIC DNA]</scope>
    <source>
        <strain evidence="2">KCTC 43072 / ATSA2</strain>
    </source>
</reference>
<dbReference type="InterPro" id="IPR016031">
    <property type="entry name" value="Trp_RNA-bd_attenuator-like_dom"/>
</dbReference>
<dbReference type="InterPro" id="IPR002838">
    <property type="entry name" value="AIM24"/>
</dbReference>
<dbReference type="Pfam" id="PF01987">
    <property type="entry name" value="AIM24"/>
    <property type="match status" value="1"/>
</dbReference>
<dbReference type="AlphaFoldDB" id="A0A4Y6UUN1"/>
<name>A0A4Y6UUN1_SACBS</name>
<dbReference type="EMBL" id="CP041217">
    <property type="protein sequence ID" value="QDH21389.1"/>
    <property type="molecule type" value="Genomic_DNA"/>
</dbReference>
<organism evidence="1 2">
    <name type="scientific">Saccharibacillus brassicae</name>
    <dbReference type="NCBI Taxonomy" id="2583377"/>
    <lineage>
        <taxon>Bacteria</taxon>
        <taxon>Bacillati</taxon>
        <taxon>Bacillota</taxon>
        <taxon>Bacilli</taxon>
        <taxon>Bacillales</taxon>
        <taxon>Paenibacillaceae</taxon>
        <taxon>Saccharibacillus</taxon>
    </lineage>
</organism>
<dbReference type="Gene3D" id="3.60.160.10">
    <property type="entry name" value="Mitochondrial biogenesis AIM24"/>
    <property type="match status" value="1"/>
</dbReference>
<accession>A0A4Y6UUN1</accession>
<protein>
    <submittedName>
        <fullName evidence="1">AIM24 family protein</fullName>
    </submittedName>
</protein>
<dbReference type="InterPro" id="IPR036983">
    <property type="entry name" value="AIM24_sf"/>
</dbReference>
<dbReference type="SUPFAM" id="SSF51219">
    <property type="entry name" value="TRAP-like"/>
    <property type="match status" value="1"/>
</dbReference>
<dbReference type="KEGG" id="saca:FFV09_11390"/>
<evidence type="ECO:0000313" key="2">
    <source>
        <dbReference type="Proteomes" id="UP000316968"/>
    </source>
</evidence>
<keyword evidence="2" id="KW-1185">Reference proteome</keyword>
<dbReference type="PANTHER" id="PTHR38074:SF1">
    <property type="entry name" value="ALTERED INHERITANCE OF MITOCHONDRIA PROTEIN 24, MITOCHONDRIAL"/>
    <property type="match status" value="1"/>
</dbReference>
<evidence type="ECO:0000313" key="1">
    <source>
        <dbReference type="EMBL" id="QDH21389.1"/>
    </source>
</evidence>
<dbReference type="Proteomes" id="UP000316968">
    <property type="component" value="Chromosome"/>
</dbReference>
<dbReference type="PANTHER" id="PTHR38074">
    <property type="entry name" value="ALTERED INHERITANCE OF MITOCHONDRIA PROTEIN 24, MITOCHONDRIAL"/>
    <property type="match status" value="1"/>
</dbReference>
<gene>
    <name evidence="1" type="ORF">FFV09_11390</name>
</gene>
<sequence>MPMQFRHNDFRVFSSLRRENMIIEVIQAGGLPENYNAELAKSVNHHDSERFGWQQVRILLDDSSAILEAGALQFMFGNIEMENRSGGVGGFAKKFVGSAVTGETASKPVYRGTGEIYLEPKRKDFTLIELAPGEEIIVDDGLFYCAENTVKVGVAKQGNASTALFGGEGLFQTKITATDSSYVVLELPVPEYELVRYELKGETLKVDGTFAVLRSSTIEFSIERSTKSLMGSASSGEGMLQTFRGHGEVWLAPTLPMRAQPF</sequence>
<dbReference type="OrthoDB" id="9779518at2"/>
<proteinExistence type="predicted"/>